<evidence type="ECO:0000313" key="3">
    <source>
        <dbReference type="EMBL" id="MBE6061182.1"/>
    </source>
</evidence>
<evidence type="ECO:0000313" key="4">
    <source>
        <dbReference type="Proteomes" id="UP000768462"/>
    </source>
</evidence>
<evidence type="ECO:0000256" key="2">
    <source>
        <dbReference type="SAM" id="SignalP"/>
    </source>
</evidence>
<evidence type="ECO:0008006" key="5">
    <source>
        <dbReference type="Google" id="ProtNLM"/>
    </source>
</evidence>
<feature type="compositionally biased region" description="Polar residues" evidence="1">
    <location>
        <begin position="34"/>
        <end position="62"/>
    </location>
</feature>
<comment type="caution">
    <text evidence="3">The sequence shown here is derived from an EMBL/GenBank/DDBJ whole genome shotgun (WGS) entry which is preliminary data.</text>
</comment>
<feature type="region of interest" description="Disordered" evidence="1">
    <location>
        <begin position="29"/>
        <end position="62"/>
    </location>
</feature>
<dbReference type="AlphaFoldDB" id="A0A927ZJV0"/>
<accession>A0A927ZJV0</accession>
<protein>
    <recommendedName>
        <fullName evidence="5">FMN-binding domain-containing protein</fullName>
    </recommendedName>
</protein>
<dbReference type="PROSITE" id="PS51257">
    <property type="entry name" value="PROKAR_LIPOPROTEIN"/>
    <property type="match status" value="1"/>
</dbReference>
<reference evidence="3" key="1">
    <citation type="submission" date="2019-04" db="EMBL/GenBank/DDBJ databases">
        <title>Evolution of Biomass-Degrading Anaerobic Consortia Revealed by Metagenomics.</title>
        <authorList>
            <person name="Peng X."/>
        </authorList>
    </citation>
    <scope>NUCLEOTIDE SEQUENCE</scope>
    <source>
        <strain evidence="3">SIG254</strain>
    </source>
</reference>
<gene>
    <name evidence="3" type="ORF">E7215_13570</name>
</gene>
<sequence length="199" mass="21700">MKRIALLIATIALTTGLVGCTNNDTAGNTGNTGSEVAQNQTENGTANSENTTLDGNGTNDSGVLGINDNNSNDNTLFGIDLTKNNYSNGIYRGSYIDEDELTVEFTLANNQIKDIKFIALSNNDENYLEDGNFKNVKNHYEALINYLKDKDIRQSLNDLYNPSSIVKDMDQKVEVGKVTSAIHDALNRGVYSTTNSTNK</sequence>
<dbReference type="EMBL" id="SVCM01000154">
    <property type="protein sequence ID" value="MBE6061182.1"/>
    <property type="molecule type" value="Genomic_DNA"/>
</dbReference>
<feature type="chain" id="PRO_5039458482" description="FMN-binding domain-containing protein" evidence="2">
    <location>
        <begin position="21"/>
        <end position="199"/>
    </location>
</feature>
<name>A0A927ZJV0_9CLOT</name>
<feature type="signal peptide" evidence="2">
    <location>
        <begin position="1"/>
        <end position="20"/>
    </location>
</feature>
<organism evidence="3 4">
    <name type="scientific">Clostridium sulfidigenes</name>
    <dbReference type="NCBI Taxonomy" id="318464"/>
    <lineage>
        <taxon>Bacteria</taxon>
        <taxon>Bacillati</taxon>
        <taxon>Bacillota</taxon>
        <taxon>Clostridia</taxon>
        <taxon>Eubacteriales</taxon>
        <taxon>Clostridiaceae</taxon>
        <taxon>Clostridium</taxon>
    </lineage>
</organism>
<keyword evidence="2" id="KW-0732">Signal</keyword>
<dbReference type="Proteomes" id="UP000768462">
    <property type="component" value="Unassembled WGS sequence"/>
</dbReference>
<proteinExistence type="predicted"/>
<evidence type="ECO:0000256" key="1">
    <source>
        <dbReference type="SAM" id="MobiDB-lite"/>
    </source>
</evidence>